<organism evidence="2 3">
    <name type="scientific">Taphrina deformans (strain PYCC 5710 / ATCC 11124 / CBS 356.35 / IMI 108563 / JCM 9778 / NBRC 8474)</name>
    <name type="common">Peach leaf curl fungus</name>
    <name type="synonym">Lalaria deformans</name>
    <dbReference type="NCBI Taxonomy" id="1097556"/>
    <lineage>
        <taxon>Eukaryota</taxon>
        <taxon>Fungi</taxon>
        <taxon>Dikarya</taxon>
        <taxon>Ascomycota</taxon>
        <taxon>Taphrinomycotina</taxon>
        <taxon>Taphrinomycetes</taxon>
        <taxon>Taphrinales</taxon>
        <taxon>Taphrinaceae</taxon>
        <taxon>Taphrina</taxon>
    </lineage>
</organism>
<comment type="caution">
    <text evidence="2">The sequence shown here is derived from an EMBL/GenBank/DDBJ whole genome shotgun (WGS) entry which is preliminary data.</text>
</comment>
<dbReference type="STRING" id="1097556.R4XB73"/>
<proteinExistence type="predicted"/>
<dbReference type="EMBL" id="CAHR02000002">
    <property type="protein sequence ID" value="CCG80568.1"/>
    <property type="molecule type" value="Genomic_DNA"/>
</dbReference>
<dbReference type="PANTHER" id="PTHR36855:SF1">
    <property type="entry name" value="PEROXISOME MEMBRANE ANCHOR PROTEIN PEX14P N-TERMINAL DOMAIN-CONTAINING PROTEIN"/>
    <property type="match status" value="1"/>
</dbReference>
<dbReference type="InterPro" id="IPR040554">
    <property type="entry name" value="KPWE_PEX14_dom"/>
</dbReference>
<dbReference type="PANTHER" id="PTHR36855">
    <property type="entry name" value="CHROMOSOME 10, WHOLE GENOME SHOTGUN SEQUENCE"/>
    <property type="match status" value="1"/>
</dbReference>
<evidence type="ECO:0000313" key="3">
    <source>
        <dbReference type="Proteomes" id="UP000013776"/>
    </source>
</evidence>
<feature type="domain" description="Peroxisomal membrane protein PEX14-like KPWE" evidence="1">
    <location>
        <begin position="10"/>
        <end position="56"/>
    </location>
</feature>
<keyword evidence="3" id="KW-1185">Reference proteome</keyword>
<reference evidence="2 3" key="1">
    <citation type="journal article" date="2013" name="MBio">
        <title>Genome sequencing of the plant pathogen Taphrina deformans, the causal agent of peach leaf curl.</title>
        <authorList>
            <person name="Cisse O.H."/>
            <person name="Almeida J.M.G.C.F."/>
            <person name="Fonseca A."/>
            <person name="Kumar A.A."/>
            <person name="Salojaervi J."/>
            <person name="Overmyer K."/>
            <person name="Hauser P.M."/>
            <person name="Pagni M."/>
        </authorList>
    </citation>
    <scope>NUCLEOTIDE SEQUENCE [LARGE SCALE GENOMIC DNA]</scope>
    <source>
        <strain evidence="3">PYCC 5710 / ATCC 11124 / CBS 356.35 / IMI 108563 / JCM 9778 / NBRC 8474</strain>
    </source>
</reference>
<dbReference type="VEuPathDB" id="FungiDB:TAPDE_000080"/>
<dbReference type="Pfam" id="PF17733">
    <property type="entry name" value="KPWE_dom"/>
    <property type="match status" value="1"/>
</dbReference>
<evidence type="ECO:0000313" key="2">
    <source>
        <dbReference type="EMBL" id="CCG80568.1"/>
    </source>
</evidence>
<dbReference type="OrthoDB" id="9936937at2759"/>
<sequence length="67" mass="7153">MTPEADADIPYPASFAEIVDLISSGKPIPGIKLIPDKIADGEVSVSTSEVRTKPWESDGEATEVSFF</sequence>
<dbReference type="AlphaFoldDB" id="R4XB73"/>
<protein>
    <recommendedName>
        <fullName evidence="1">Peroxisomal membrane protein PEX14-like KPWE domain-containing protein</fullName>
    </recommendedName>
</protein>
<accession>R4XB73</accession>
<dbReference type="Proteomes" id="UP000013776">
    <property type="component" value="Unassembled WGS sequence"/>
</dbReference>
<gene>
    <name evidence="2" type="ORF">TAPDE_000080</name>
</gene>
<name>R4XB73_TAPDE</name>
<evidence type="ECO:0000259" key="1">
    <source>
        <dbReference type="Pfam" id="PF17733"/>
    </source>
</evidence>